<gene>
    <name evidence="10" type="ORF">B7P43_G11051</name>
</gene>
<evidence type="ECO:0000256" key="6">
    <source>
        <dbReference type="ARBA" id="ARBA00023242"/>
    </source>
</evidence>
<comment type="subcellular location">
    <subcellularLocation>
        <location evidence="1">Nucleus</location>
    </subcellularLocation>
</comment>
<evidence type="ECO:0000313" key="10">
    <source>
        <dbReference type="EMBL" id="PNF39489.1"/>
    </source>
</evidence>
<dbReference type="PROSITE" id="PS00028">
    <property type="entry name" value="ZINC_FINGER_C2H2_1"/>
    <property type="match status" value="6"/>
</dbReference>
<dbReference type="STRING" id="105785.A0A2J7RF81"/>
<dbReference type="Pfam" id="PF00096">
    <property type="entry name" value="zf-C2H2"/>
    <property type="match status" value="5"/>
</dbReference>
<name>A0A2J7RF81_9NEOP</name>
<evidence type="ECO:0000256" key="7">
    <source>
        <dbReference type="PROSITE-ProRule" id="PRU00042"/>
    </source>
</evidence>
<feature type="region of interest" description="Disordered" evidence="8">
    <location>
        <begin position="45"/>
        <end position="69"/>
    </location>
</feature>
<keyword evidence="5" id="KW-0862">Zinc</keyword>
<comment type="caution">
    <text evidence="10">The sequence shown here is derived from an EMBL/GenBank/DDBJ whole genome shotgun (WGS) entry which is preliminary data.</text>
</comment>
<dbReference type="FunFam" id="3.30.160.60:FF:000202">
    <property type="entry name" value="Zinc finger protein 574"/>
    <property type="match status" value="1"/>
</dbReference>
<feature type="domain" description="C2H2-type" evidence="9">
    <location>
        <begin position="266"/>
        <end position="293"/>
    </location>
</feature>
<dbReference type="InParanoid" id="A0A2J7RF81"/>
<evidence type="ECO:0000256" key="8">
    <source>
        <dbReference type="SAM" id="MobiDB-lite"/>
    </source>
</evidence>
<dbReference type="FunFam" id="3.30.160.60:FF:000072">
    <property type="entry name" value="zinc finger protein 143 isoform X1"/>
    <property type="match status" value="1"/>
</dbReference>
<feature type="domain" description="C2H2-type" evidence="9">
    <location>
        <begin position="154"/>
        <end position="181"/>
    </location>
</feature>
<keyword evidence="3" id="KW-0677">Repeat</keyword>
<feature type="domain" description="C2H2-type" evidence="9">
    <location>
        <begin position="238"/>
        <end position="265"/>
    </location>
</feature>
<evidence type="ECO:0000256" key="3">
    <source>
        <dbReference type="ARBA" id="ARBA00022737"/>
    </source>
</evidence>
<dbReference type="SMART" id="SM00355">
    <property type="entry name" value="ZnF_C2H2"/>
    <property type="match status" value="6"/>
</dbReference>
<keyword evidence="6" id="KW-0539">Nucleus</keyword>
<feature type="domain" description="C2H2-type" evidence="9">
    <location>
        <begin position="210"/>
        <end position="237"/>
    </location>
</feature>
<dbReference type="GO" id="GO:0032502">
    <property type="term" value="P:developmental process"/>
    <property type="evidence" value="ECO:0007669"/>
    <property type="project" value="UniProtKB-ARBA"/>
</dbReference>
<proteinExistence type="predicted"/>
<dbReference type="InterPro" id="IPR013087">
    <property type="entry name" value="Znf_C2H2_type"/>
</dbReference>
<organism evidence="10 11">
    <name type="scientific">Cryptotermes secundus</name>
    <dbReference type="NCBI Taxonomy" id="105785"/>
    <lineage>
        <taxon>Eukaryota</taxon>
        <taxon>Metazoa</taxon>
        <taxon>Ecdysozoa</taxon>
        <taxon>Arthropoda</taxon>
        <taxon>Hexapoda</taxon>
        <taxon>Insecta</taxon>
        <taxon>Pterygota</taxon>
        <taxon>Neoptera</taxon>
        <taxon>Polyneoptera</taxon>
        <taxon>Dictyoptera</taxon>
        <taxon>Blattodea</taxon>
        <taxon>Blattoidea</taxon>
        <taxon>Termitoidae</taxon>
        <taxon>Kalotermitidae</taxon>
        <taxon>Cryptotermitinae</taxon>
        <taxon>Cryptotermes</taxon>
    </lineage>
</organism>
<dbReference type="FunFam" id="3.30.160.60:FF:000912">
    <property type="entry name" value="Zinc finger protein 660"/>
    <property type="match status" value="1"/>
</dbReference>
<dbReference type="GO" id="GO:0008270">
    <property type="term" value="F:zinc ion binding"/>
    <property type="evidence" value="ECO:0007669"/>
    <property type="project" value="UniProtKB-KW"/>
</dbReference>
<dbReference type="GO" id="GO:0005634">
    <property type="term" value="C:nucleus"/>
    <property type="evidence" value="ECO:0007669"/>
    <property type="project" value="UniProtKB-SubCell"/>
</dbReference>
<sequence length="326" mass="37074">MDFERLQVDYGAESKLWKTEQQEVPEMEPLFVDCGGKPSAGNVCSESKYHGFKPEPLSDDSRPASPPGHEQAVLAAVKVEIQEEPWNIKEEVMTQVTEEKDGDDGMVNLQHILDGRECDVECSTPSEIDCSEKTSVAMTSDRKLENNCQKSKGYKCEVCSKVFTRSNDLKRHTSTHTGEKMYTCNICSKALSQYRSLVRHQRCHTGEKPYRCDVCNTGFARNEGLAGHRRIHTGERPYTCDLCSKRFCQVGHLSKHRRSHTGEKPYVCEICNKRFCQSGHLAKHRRSHTGDKPYVCDICNKSYRSRDTIVKHGRTHICTQLEKHGV</sequence>
<feature type="domain" description="C2H2-type" evidence="9">
    <location>
        <begin position="182"/>
        <end position="209"/>
    </location>
</feature>
<dbReference type="AlphaFoldDB" id="A0A2J7RF81"/>
<dbReference type="InterPro" id="IPR036236">
    <property type="entry name" value="Znf_C2H2_sf"/>
</dbReference>
<keyword evidence="4 7" id="KW-0863">Zinc-finger</keyword>
<reference evidence="10 11" key="1">
    <citation type="submission" date="2017-12" db="EMBL/GenBank/DDBJ databases">
        <title>Hemimetabolous genomes reveal molecular basis of termite eusociality.</title>
        <authorList>
            <person name="Harrison M.C."/>
            <person name="Jongepier E."/>
            <person name="Robertson H.M."/>
            <person name="Arning N."/>
            <person name="Bitard-Feildel T."/>
            <person name="Chao H."/>
            <person name="Childers C.P."/>
            <person name="Dinh H."/>
            <person name="Doddapaneni H."/>
            <person name="Dugan S."/>
            <person name="Gowin J."/>
            <person name="Greiner C."/>
            <person name="Han Y."/>
            <person name="Hu H."/>
            <person name="Hughes D.S.T."/>
            <person name="Huylmans A.-K."/>
            <person name="Kemena C."/>
            <person name="Kremer L.P.M."/>
            <person name="Lee S.L."/>
            <person name="Lopez-Ezquerra A."/>
            <person name="Mallet L."/>
            <person name="Monroy-Kuhn J.M."/>
            <person name="Moser A."/>
            <person name="Murali S.C."/>
            <person name="Muzny D.M."/>
            <person name="Otani S."/>
            <person name="Piulachs M.-D."/>
            <person name="Poelchau M."/>
            <person name="Qu J."/>
            <person name="Schaub F."/>
            <person name="Wada-Katsumata A."/>
            <person name="Worley K.C."/>
            <person name="Xie Q."/>
            <person name="Ylla G."/>
            <person name="Poulsen M."/>
            <person name="Gibbs R.A."/>
            <person name="Schal C."/>
            <person name="Richards S."/>
            <person name="Belles X."/>
            <person name="Korb J."/>
            <person name="Bornberg-Bauer E."/>
        </authorList>
    </citation>
    <scope>NUCLEOTIDE SEQUENCE [LARGE SCALE GENOMIC DNA]</scope>
    <source>
        <tissue evidence="10">Whole body</tissue>
    </source>
</reference>
<dbReference type="EMBL" id="NEVH01004413">
    <property type="protein sequence ID" value="PNF39489.1"/>
    <property type="molecule type" value="Genomic_DNA"/>
</dbReference>
<dbReference type="FunFam" id="3.30.160.60:FF:000512">
    <property type="entry name" value="zinc finger protein 197 isoform X1"/>
    <property type="match status" value="1"/>
</dbReference>
<evidence type="ECO:0000256" key="4">
    <source>
        <dbReference type="ARBA" id="ARBA00022771"/>
    </source>
</evidence>
<evidence type="ECO:0000259" key="9">
    <source>
        <dbReference type="PROSITE" id="PS50157"/>
    </source>
</evidence>
<dbReference type="FunFam" id="3.30.160.60:FF:002343">
    <property type="entry name" value="Zinc finger protein 33A"/>
    <property type="match status" value="2"/>
</dbReference>
<dbReference type="Proteomes" id="UP000235965">
    <property type="component" value="Unassembled WGS sequence"/>
</dbReference>
<accession>A0A2J7RF81</accession>
<dbReference type="Gene3D" id="3.30.160.60">
    <property type="entry name" value="Classic Zinc Finger"/>
    <property type="match status" value="6"/>
</dbReference>
<feature type="domain" description="C2H2-type" evidence="9">
    <location>
        <begin position="294"/>
        <end position="316"/>
    </location>
</feature>
<protein>
    <recommendedName>
        <fullName evidence="9">C2H2-type domain-containing protein</fullName>
    </recommendedName>
</protein>
<keyword evidence="2" id="KW-0479">Metal-binding</keyword>
<evidence type="ECO:0000256" key="5">
    <source>
        <dbReference type="ARBA" id="ARBA00022833"/>
    </source>
</evidence>
<evidence type="ECO:0000313" key="11">
    <source>
        <dbReference type="Proteomes" id="UP000235965"/>
    </source>
</evidence>
<evidence type="ECO:0000256" key="1">
    <source>
        <dbReference type="ARBA" id="ARBA00004123"/>
    </source>
</evidence>
<dbReference type="PANTHER" id="PTHR24394">
    <property type="entry name" value="ZINC FINGER PROTEIN"/>
    <property type="match status" value="1"/>
</dbReference>
<dbReference type="PANTHER" id="PTHR24394:SF44">
    <property type="entry name" value="ZINC FINGER PROTEIN 271-LIKE"/>
    <property type="match status" value="1"/>
</dbReference>
<dbReference type="GO" id="GO:0000981">
    <property type="term" value="F:DNA-binding transcription factor activity, RNA polymerase II-specific"/>
    <property type="evidence" value="ECO:0007669"/>
    <property type="project" value="TreeGrafter"/>
</dbReference>
<dbReference type="SUPFAM" id="SSF57667">
    <property type="entry name" value="beta-beta-alpha zinc fingers"/>
    <property type="match status" value="3"/>
</dbReference>
<evidence type="ECO:0000256" key="2">
    <source>
        <dbReference type="ARBA" id="ARBA00022723"/>
    </source>
</evidence>
<dbReference type="PROSITE" id="PS50157">
    <property type="entry name" value="ZINC_FINGER_C2H2_2"/>
    <property type="match status" value="6"/>
</dbReference>
<keyword evidence="11" id="KW-1185">Reference proteome</keyword>
<dbReference type="Pfam" id="PF13912">
    <property type="entry name" value="zf-C2H2_6"/>
    <property type="match status" value="1"/>
</dbReference>